<feature type="compositionally biased region" description="Polar residues" evidence="1">
    <location>
        <begin position="422"/>
        <end position="434"/>
    </location>
</feature>
<sequence length="735" mass="78927">SIAGCMYRVVPTTGPDGENLLKLLPVSKSSGSFVPVVQPSAMANHSKANVSSQLHLPFNAQLADPAAPSAGAVPALQSPNPAKIILTTTLDKEESVRAGSEKESSVPKAAADSPSSCLSVEVVSVTSSSEQGNTAYMFVNAHNLPVTVRSTVLPSGHYLQIPADAEVISVPISSLPPSIQQKILATATSNTPGGAEGSKTPMVIYVSPVNTVKTMVPKCLRTLRPERASQVSKTLLLTPAQKEKSSAEAVPSEGQQCQQMPMKWIVQENPHAPVLVPVKSSNSVASKILKTLLDVKNVEVSSANILPLCSSGSQTKIMTTKENALVMCNGKVYLLTRRGSDLLSAQADKQAPASSDASLKKDTTKLMDSTGVNKITGEVVNVFLCKSKGVLLAQKDPNSKTLSPVDLTNDLNSAPAVVVVPSTNQQNSTANQRESLPLPEGASSGVSSVPTVGTQENIYQNGKEKSPSPKAASAVLPQSEQEWALGEDCHKMRCEKMKSPKKVTPLKLQEKPHRKQYLELRRKFGLFKEERVYLRRIPLAPSWKEPEEDCSSNSLNTRTDSCSSLSVDGEILNQQQECAKEEKIDVELEEDLSRKRKLKSSPVSEGGKRRRSSQLSTSPSSSSENTNSAASVLSMCVPPAPVLPQHSLSMAPGVPSPGRDSEQDPDAQYGDSTDSQAPFVVSGESDGSILEGSFRDDAFPWTPPDLDETIRDEKIKRLKQLLREREAALEEMRRK</sequence>
<proteinExistence type="predicted"/>
<feature type="region of interest" description="Disordered" evidence="1">
    <location>
        <begin position="422"/>
        <end position="451"/>
    </location>
</feature>
<organism evidence="2 3">
    <name type="scientific">Ramphastos sulfuratus</name>
    <dbReference type="NCBI Taxonomy" id="322582"/>
    <lineage>
        <taxon>Eukaryota</taxon>
        <taxon>Metazoa</taxon>
        <taxon>Chordata</taxon>
        <taxon>Craniata</taxon>
        <taxon>Vertebrata</taxon>
        <taxon>Euteleostomi</taxon>
        <taxon>Archelosauria</taxon>
        <taxon>Archosauria</taxon>
        <taxon>Dinosauria</taxon>
        <taxon>Saurischia</taxon>
        <taxon>Theropoda</taxon>
        <taxon>Coelurosauria</taxon>
        <taxon>Aves</taxon>
        <taxon>Neognathae</taxon>
        <taxon>Neoaves</taxon>
        <taxon>Telluraves</taxon>
        <taxon>Coraciimorphae</taxon>
        <taxon>Piciformes</taxon>
        <taxon>Ramphastidae</taxon>
        <taxon>Ramphastos</taxon>
    </lineage>
</organism>
<dbReference type="EMBL" id="WBNM01009357">
    <property type="protein sequence ID" value="NXP72289.1"/>
    <property type="molecule type" value="Genomic_DNA"/>
</dbReference>
<keyword evidence="3" id="KW-1185">Reference proteome</keyword>
<feature type="region of interest" description="Disordered" evidence="1">
    <location>
        <begin position="92"/>
        <end position="112"/>
    </location>
</feature>
<accession>A0A852BUA5</accession>
<dbReference type="GO" id="GO:0006355">
    <property type="term" value="P:regulation of DNA-templated transcription"/>
    <property type="evidence" value="ECO:0007669"/>
    <property type="project" value="InterPro"/>
</dbReference>
<feature type="compositionally biased region" description="Polar residues" evidence="1">
    <location>
        <begin position="551"/>
        <end position="563"/>
    </location>
</feature>
<feature type="non-terminal residue" evidence="2">
    <location>
        <position position="735"/>
    </location>
</feature>
<feature type="region of interest" description="Disordered" evidence="1">
    <location>
        <begin position="544"/>
        <end position="563"/>
    </location>
</feature>
<feature type="region of interest" description="Disordered" evidence="1">
    <location>
        <begin position="591"/>
        <end position="708"/>
    </location>
</feature>
<dbReference type="InterPro" id="IPR026191">
    <property type="entry name" value="LRIF1"/>
</dbReference>
<gene>
    <name evidence="2" type="primary">Lrif1</name>
    <name evidence="2" type="ORF">RAMSUL_R07675</name>
</gene>
<evidence type="ECO:0000313" key="3">
    <source>
        <dbReference type="Proteomes" id="UP000611227"/>
    </source>
</evidence>
<evidence type="ECO:0000313" key="2">
    <source>
        <dbReference type="EMBL" id="NXP72289.1"/>
    </source>
</evidence>
<feature type="non-terminal residue" evidence="2">
    <location>
        <position position="1"/>
    </location>
</feature>
<feature type="compositionally biased region" description="Basic and acidic residues" evidence="1">
    <location>
        <begin position="92"/>
        <end position="105"/>
    </location>
</feature>
<dbReference type="AlphaFoldDB" id="A0A852BUA5"/>
<dbReference type="Pfam" id="PF15741">
    <property type="entry name" value="LRIF1"/>
    <property type="match status" value="1"/>
</dbReference>
<comment type="caution">
    <text evidence="2">The sequence shown here is derived from an EMBL/GenBank/DDBJ whole genome shotgun (WGS) entry which is preliminary data.</text>
</comment>
<reference evidence="2" key="1">
    <citation type="submission" date="2019-09" db="EMBL/GenBank/DDBJ databases">
        <title>Bird 10,000 Genomes (B10K) Project - Family phase.</title>
        <authorList>
            <person name="Zhang G."/>
        </authorList>
    </citation>
    <scope>NUCLEOTIDE SEQUENCE</scope>
    <source>
        <strain evidence="2">B10K-DU-001-30</strain>
        <tissue evidence="2">Muscle</tissue>
    </source>
</reference>
<evidence type="ECO:0000256" key="1">
    <source>
        <dbReference type="SAM" id="MobiDB-lite"/>
    </source>
</evidence>
<dbReference type="Proteomes" id="UP000611227">
    <property type="component" value="Unassembled WGS sequence"/>
</dbReference>
<name>A0A852BUA5_9PICI</name>
<feature type="compositionally biased region" description="Low complexity" evidence="1">
    <location>
        <begin position="613"/>
        <end position="631"/>
    </location>
</feature>
<dbReference type="PANTHER" id="PTHR16131:SF2">
    <property type="entry name" value="LIGAND-DEPENDENT NUCLEAR RECEPTOR-INTERACTING FACTOR 1"/>
    <property type="match status" value="1"/>
</dbReference>
<dbReference type="PANTHER" id="PTHR16131">
    <property type="entry name" value="LIGAND-DEPENDENT NUCLEAR RECEPTOR-INTERACTING FACTOR 1"/>
    <property type="match status" value="1"/>
</dbReference>
<protein>
    <submittedName>
        <fullName evidence="2">LRIF1 factor</fullName>
    </submittedName>
</protein>
<dbReference type="GO" id="GO:0042974">
    <property type="term" value="F:nuclear retinoic acid receptor binding"/>
    <property type="evidence" value="ECO:0007669"/>
    <property type="project" value="InterPro"/>
</dbReference>